<keyword evidence="3" id="KW-1185">Reference proteome</keyword>
<name>A0ABQ5ARG5_9ASTR</name>
<evidence type="ECO:0000313" key="2">
    <source>
        <dbReference type="EMBL" id="GJT04886.1"/>
    </source>
</evidence>
<organism evidence="2 3">
    <name type="scientific">Tanacetum coccineum</name>
    <dbReference type="NCBI Taxonomy" id="301880"/>
    <lineage>
        <taxon>Eukaryota</taxon>
        <taxon>Viridiplantae</taxon>
        <taxon>Streptophyta</taxon>
        <taxon>Embryophyta</taxon>
        <taxon>Tracheophyta</taxon>
        <taxon>Spermatophyta</taxon>
        <taxon>Magnoliopsida</taxon>
        <taxon>eudicotyledons</taxon>
        <taxon>Gunneridae</taxon>
        <taxon>Pentapetalae</taxon>
        <taxon>asterids</taxon>
        <taxon>campanulids</taxon>
        <taxon>Asterales</taxon>
        <taxon>Asteraceae</taxon>
        <taxon>Asteroideae</taxon>
        <taxon>Anthemideae</taxon>
        <taxon>Anthemidinae</taxon>
        <taxon>Tanacetum</taxon>
    </lineage>
</organism>
<reference evidence="2" key="2">
    <citation type="submission" date="2022-01" db="EMBL/GenBank/DDBJ databases">
        <authorList>
            <person name="Yamashiro T."/>
            <person name="Shiraishi A."/>
            <person name="Satake H."/>
            <person name="Nakayama K."/>
        </authorList>
    </citation>
    <scope>NUCLEOTIDE SEQUENCE</scope>
</reference>
<accession>A0ABQ5ARG5</accession>
<protein>
    <recommendedName>
        <fullName evidence="4">UBN2 domain-containing protein</fullName>
    </recommendedName>
</protein>
<reference evidence="2" key="1">
    <citation type="journal article" date="2022" name="Int. J. Mol. Sci.">
        <title>Draft Genome of Tanacetum Coccineum: Genomic Comparison of Closely Related Tanacetum-Family Plants.</title>
        <authorList>
            <person name="Yamashiro T."/>
            <person name="Shiraishi A."/>
            <person name="Nakayama K."/>
            <person name="Satake H."/>
        </authorList>
    </citation>
    <scope>NUCLEOTIDE SEQUENCE</scope>
</reference>
<proteinExistence type="predicted"/>
<dbReference type="EMBL" id="BQNB010012543">
    <property type="protein sequence ID" value="GJT04886.1"/>
    <property type="molecule type" value="Genomic_DNA"/>
</dbReference>
<dbReference type="Proteomes" id="UP001151760">
    <property type="component" value="Unassembled WGS sequence"/>
</dbReference>
<comment type="caution">
    <text evidence="2">The sequence shown here is derived from an EMBL/GenBank/DDBJ whole genome shotgun (WGS) entry which is preliminary data.</text>
</comment>
<evidence type="ECO:0000256" key="1">
    <source>
        <dbReference type="SAM" id="MobiDB-lite"/>
    </source>
</evidence>
<feature type="region of interest" description="Disordered" evidence="1">
    <location>
        <begin position="155"/>
        <end position="227"/>
    </location>
</feature>
<feature type="compositionally biased region" description="Acidic residues" evidence="1">
    <location>
        <begin position="171"/>
        <end position="185"/>
    </location>
</feature>
<sequence>MIGISEKTHNKAKVDEGDIDDGWDIMIKDAERLRQILTPTVHLFPNFKPVVQPCMPLSPFRNEANVAREEEHDNDIPLQDGVNATFDPSDTLDEGFSSKNYVRKFLRALHPKWHAKVTAIEESKDVTSLSLDELIGNLKVYEVIINKDSEMVKGKREKNRSLALKAKKESSDEDSMTSDSEDEEYAMASPRSNNQRDFIGGAWSDSGEDEEEKAKDKTCLVAQASNT</sequence>
<evidence type="ECO:0000313" key="3">
    <source>
        <dbReference type="Proteomes" id="UP001151760"/>
    </source>
</evidence>
<evidence type="ECO:0008006" key="4">
    <source>
        <dbReference type="Google" id="ProtNLM"/>
    </source>
</evidence>
<gene>
    <name evidence="2" type="ORF">Tco_0839348</name>
</gene>